<sequence length="112" mass="12460">MYIICVCVCVQPLVQIFRSPPTVQRHALSGVILNSGAKPENIMYRTTASDYGRLPPTFETSPCTFHPKSQRFTKELGKMGMYRLCSLPFISVSFFPGCITCCSDLKLFGSPV</sequence>
<evidence type="ECO:0000313" key="5">
    <source>
        <dbReference type="Ensembl" id="ENSACIP00000006607.1"/>
    </source>
</evidence>
<evidence type="ECO:0008006" key="7">
    <source>
        <dbReference type="Google" id="ProtNLM"/>
    </source>
</evidence>
<dbReference type="GO" id="GO:0005879">
    <property type="term" value="C:axonemal microtubule"/>
    <property type="evidence" value="ECO:0007669"/>
    <property type="project" value="InterPro"/>
</dbReference>
<evidence type="ECO:0000256" key="2">
    <source>
        <dbReference type="ARBA" id="ARBA00022490"/>
    </source>
</evidence>
<name>A0A3Q0R955_AMPCI</name>
<evidence type="ECO:0000256" key="1">
    <source>
        <dbReference type="ARBA" id="ARBA00004430"/>
    </source>
</evidence>
<reference evidence="5" key="2">
    <citation type="submission" date="2025-09" db="UniProtKB">
        <authorList>
            <consortium name="Ensembl"/>
        </authorList>
    </citation>
    <scope>IDENTIFICATION</scope>
</reference>
<organism evidence="5 6">
    <name type="scientific">Amphilophus citrinellus</name>
    <name type="common">Midas cichlid</name>
    <name type="synonym">Cichlasoma citrinellum</name>
    <dbReference type="NCBI Taxonomy" id="61819"/>
    <lineage>
        <taxon>Eukaryota</taxon>
        <taxon>Metazoa</taxon>
        <taxon>Chordata</taxon>
        <taxon>Craniata</taxon>
        <taxon>Vertebrata</taxon>
        <taxon>Euteleostomi</taxon>
        <taxon>Actinopterygii</taxon>
        <taxon>Neopterygii</taxon>
        <taxon>Teleostei</taxon>
        <taxon>Neoteleostei</taxon>
        <taxon>Acanthomorphata</taxon>
        <taxon>Ovalentaria</taxon>
        <taxon>Cichlomorphae</taxon>
        <taxon>Cichliformes</taxon>
        <taxon>Cichlidae</taxon>
        <taxon>New World cichlids</taxon>
        <taxon>Cichlasomatinae</taxon>
        <taxon>Heroini</taxon>
        <taxon>Amphilophus</taxon>
    </lineage>
</organism>
<reference evidence="5" key="1">
    <citation type="submission" date="2025-08" db="UniProtKB">
        <authorList>
            <consortium name="Ensembl"/>
        </authorList>
    </citation>
    <scope>IDENTIFICATION</scope>
</reference>
<accession>A0A3Q0R955</accession>
<dbReference type="Ensembl" id="ENSACIT00000006806.1">
    <property type="protein sequence ID" value="ENSACIP00000006607.1"/>
    <property type="gene ID" value="ENSACIG00000005202.1"/>
</dbReference>
<dbReference type="STRING" id="61819.ENSACIP00000006607"/>
<dbReference type="GO" id="GO:0035082">
    <property type="term" value="P:axoneme assembly"/>
    <property type="evidence" value="ECO:0007669"/>
    <property type="project" value="InterPro"/>
</dbReference>
<protein>
    <recommendedName>
        <fullName evidence="7">Secreted protein</fullName>
    </recommendedName>
</protein>
<evidence type="ECO:0000313" key="6">
    <source>
        <dbReference type="Proteomes" id="UP000261340"/>
    </source>
</evidence>
<keyword evidence="6" id="KW-1185">Reference proteome</keyword>
<keyword evidence="4" id="KW-0966">Cell projection</keyword>
<dbReference type="GeneTree" id="ENSGT01130000278560"/>
<evidence type="ECO:0000256" key="3">
    <source>
        <dbReference type="ARBA" id="ARBA00023212"/>
    </source>
</evidence>
<dbReference type="Proteomes" id="UP000261340">
    <property type="component" value="Unplaced"/>
</dbReference>
<dbReference type="Pfam" id="PF14892">
    <property type="entry name" value="PIRC1_2"/>
    <property type="match status" value="1"/>
</dbReference>
<keyword evidence="3" id="KW-0206">Cytoskeleton</keyword>
<dbReference type="PANTHER" id="PTHR20899:SF4">
    <property type="entry name" value="PIERCER OF MICROTUBULE WALL 2 PROTEIN"/>
    <property type="match status" value="1"/>
</dbReference>
<proteinExistence type="predicted"/>
<dbReference type="InterPro" id="IPR026507">
    <property type="entry name" value="PIRC1/2"/>
</dbReference>
<keyword evidence="2" id="KW-0963">Cytoplasm</keyword>
<dbReference type="PANTHER" id="PTHR20899">
    <property type="entry name" value="PIERCE HOMOLOG"/>
    <property type="match status" value="1"/>
</dbReference>
<comment type="subcellular location">
    <subcellularLocation>
        <location evidence="1">Cytoplasm</location>
        <location evidence="1">Cytoskeleton</location>
        <location evidence="1">Cilium axoneme</location>
    </subcellularLocation>
</comment>
<evidence type="ECO:0000256" key="4">
    <source>
        <dbReference type="ARBA" id="ARBA00023273"/>
    </source>
</evidence>